<proteinExistence type="predicted"/>
<reference evidence="1 2" key="1">
    <citation type="submission" date="2023-02" db="EMBL/GenBank/DDBJ databases">
        <title>Genome sequence of Lacticaseibacillus sp. KACC 23028.</title>
        <authorList>
            <person name="Kim S."/>
            <person name="Heo J."/>
            <person name="Kwon S.-W."/>
        </authorList>
    </citation>
    <scope>NUCLEOTIDE SEQUENCE [LARGE SCALE GENOMIC DNA]</scope>
    <source>
        <strain evidence="1 2">KACC 23028</strain>
    </source>
</reference>
<accession>A0ABY7WR56</accession>
<organism evidence="1 2">
    <name type="scientific">Lacticaseibacillus pabuli</name>
    <dbReference type="NCBI Taxonomy" id="3025672"/>
    <lineage>
        <taxon>Bacteria</taxon>
        <taxon>Bacillati</taxon>
        <taxon>Bacillota</taxon>
        <taxon>Bacilli</taxon>
        <taxon>Lactobacillales</taxon>
        <taxon>Lactobacillaceae</taxon>
        <taxon>Lacticaseibacillus</taxon>
    </lineage>
</organism>
<protein>
    <submittedName>
        <fullName evidence="1">N-acetyltransferase</fullName>
    </submittedName>
</protein>
<dbReference type="EMBL" id="CP117884">
    <property type="protein sequence ID" value="WDF82591.1"/>
    <property type="molecule type" value="Genomic_DNA"/>
</dbReference>
<name>A0ABY7WR56_9LACO</name>
<dbReference type="RefSeq" id="WP_274260160.1">
    <property type="nucleotide sequence ID" value="NZ_CP117884.1"/>
</dbReference>
<dbReference type="Proteomes" id="UP001220377">
    <property type="component" value="Chromosome"/>
</dbReference>
<evidence type="ECO:0000313" key="1">
    <source>
        <dbReference type="EMBL" id="WDF82591.1"/>
    </source>
</evidence>
<gene>
    <name evidence="1" type="ORF">PQ472_11965</name>
</gene>
<sequence length="174" mass="19607">MQNFEKYHPIMSRHYNLDWLTNFKLKDILAMRHMRDIAIAQGRPIDTEITETAHFVNRAMALVMANRALLYGVGTRGADDLLATFGIYGFSTDQRCATVRMAAPATADPAVLAEVLPRMIGFAVHELGLTRMVAGQIVRPADRELYLANHFTEQSDGQLELHAEDVVDLPTYRF</sequence>
<keyword evidence="2" id="KW-1185">Reference proteome</keyword>
<evidence type="ECO:0000313" key="2">
    <source>
        <dbReference type="Proteomes" id="UP001220377"/>
    </source>
</evidence>